<feature type="domain" description="Integrase catalytic" evidence="1">
    <location>
        <begin position="5"/>
        <end position="107"/>
    </location>
</feature>
<dbReference type="InterPro" id="IPR001584">
    <property type="entry name" value="Integrase_cat-core"/>
</dbReference>
<dbReference type="PANTHER" id="PTHR37984:SF5">
    <property type="entry name" value="PROTEIN NYNRIN-LIKE"/>
    <property type="match status" value="1"/>
</dbReference>
<dbReference type="GO" id="GO:0015074">
    <property type="term" value="P:DNA integration"/>
    <property type="evidence" value="ECO:0007669"/>
    <property type="project" value="InterPro"/>
</dbReference>
<evidence type="ECO:0000259" key="1">
    <source>
        <dbReference type="PROSITE" id="PS50994"/>
    </source>
</evidence>
<keyword evidence="3" id="KW-1185">Reference proteome</keyword>
<dbReference type="InterPro" id="IPR050951">
    <property type="entry name" value="Retrovirus_Pol_polyprotein"/>
</dbReference>
<dbReference type="GO" id="GO:0003676">
    <property type="term" value="F:nucleic acid binding"/>
    <property type="evidence" value="ECO:0007669"/>
    <property type="project" value="InterPro"/>
</dbReference>
<evidence type="ECO:0000313" key="2">
    <source>
        <dbReference type="EMBL" id="GAA0159303.1"/>
    </source>
</evidence>
<evidence type="ECO:0000313" key="3">
    <source>
        <dbReference type="Proteomes" id="UP001454036"/>
    </source>
</evidence>
<proteinExistence type="predicted"/>
<dbReference type="PANTHER" id="PTHR37984">
    <property type="entry name" value="PROTEIN CBG26694"/>
    <property type="match status" value="1"/>
</dbReference>
<comment type="caution">
    <text evidence="2">The sequence shown here is derived from an EMBL/GenBank/DDBJ whole genome shotgun (WGS) entry which is preliminary data.</text>
</comment>
<sequence length="148" mass="17038">MTLILNSVPFVIWGIDLVRKLPKGKGSLEYVVVVVDYFNKWVEAVPLKKTCSDNIVKLLWKHVITRFGVLRILVFDNGPQFESEELANFYEKYNTEHRFLPVYYPQTTPSHAIGETPFSLVYDSEVVLPVEARLPTFLQIGFNEGEND</sequence>
<organism evidence="2 3">
    <name type="scientific">Lithospermum erythrorhizon</name>
    <name type="common">Purple gromwell</name>
    <name type="synonym">Lithospermum officinale var. erythrorhizon</name>
    <dbReference type="NCBI Taxonomy" id="34254"/>
    <lineage>
        <taxon>Eukaryota</taxon>
        <taxon>Viridiplantae</taxon>
        <taxon>Streptophyta</taxon>
        <taxon>Embryophyta</taxon>
        <taxon>Tracheophyta</taxon>
        <taxon>Spermatophyta</taxon>
        <taxon>Magnoliopsida</taxon>
        <taxon>eudicotyledons</taxon>
        <taxon>Gunneridae</taxon>
        <taxon>Pentapetalae</taxon>
        <taxon>asterids</taxon>
        <taxon>lamiids</taxon>
        <taxon>Boraginales</taxon>
        <taxon>Boraginaceae</taxon>
        <taxon>Boraginoideae</taxon>
        <taxon>Lithospermeae</taxon>
        <taxon>Lithospermum</taxon>
    </lineage>
</organism>
<protein>
    <recommendedName>
        <fullName evidence="1">Integrase catalytic domain-containing protein</fullName>
    </recommendedName>
</protein>
<dbReference type="PROSITE" id="PS50994">
    <property type="entry name" value="INTEGRASE"/>
    <property type="match status" value="1"/>
</dbReference>
<dbReference type="InterPro" id="IPR012337">
    <property type="entry name" value="RNaseH-like_sf"/>
</dbReference>
<accession>A0AAV3QA16</accession>
<dbReference type="SUPFAM" id="SSF53098">
    <property type="entry name" value="Ribonuclease H-like"/>
    <property type="match status" value="1"/>
</dbReference>
<dbReference type="AlphaFoldDB" id="A0AAV3QA16"/>
<name>A0AAV3QA16_LITER</name>
<dbReference type="EMBL" id="BAABME010020084">
    <property type="protein sequence ID" value="GAA0159303.1"/>
    <property type="molecule type" value="Genomic_DNA"/>
</dbReference>
<dbReference type="Gene3D" id="3.30.420.10">
    <property type="entry name" value="Ribonuclease H-like superfamily/Ribonuclease H"/>
    <property type="match status" value="1"/>
</dbReference>
<dbReference type="InterPro" id="IPR036397">
    <property type="entry name" value="RNaseH_sf"/>
</dbReference>
<reference evidence="2 3" key="1">
    <citation type="submission" date="2024-01" db="EMBL/GenBank/DDBJ databases">
        <title>The complete chloroplast genome sequence of Lithospermum erythrorhizon: insights into the phylogenetic relationship among Boraginaceae species and the maternal lineages of purple gromwells.</title>
        <authorList>
            <person name="Okada T."/>
            <person name="Watanabe K."/>
        </authorList>
    </citation>
    <scope>NUCLEOTIDE SEQUENCE [LARGE SCALE GENOMIC DNA]</scope>
</reference>
<dbReference type="Proteomes" id="UP001454036">
    <property type="component" value="Unassembled WGS sequence"/>
</dbReference>
<dbReference type="Pfam" id="PF00665">
    <property type="entry name" value="rve"/>
    <property type="match status" value="1"/>
</dbReference>
<gene>
    <name evidence="2" type="ORF">LIER_38834</name>
</gene>